<keyword evidence="6" id="KW-0472">Membrane</keyword>
<name>A0A7J7NTT7_9MAGN</name>
<dbReference type="GO" id="GO:0010143">
    <property type="term" value="P:cutin biosynthetic process"/>
    <property type="evidence" value="ECO:0007669"/>
    <property type="project" value="TreeGrafter"/>
</dbReference>
<keyword evidence="5" id="KW-1133">Transmembrane helix</keyword>
<evidence type="ECO:0000256" key="3">
    <source>
        <dbReference type="ARBA" id="ARBA00022679"/>
    </source>
</evidence>
<keyword evidence="3" id="KW-0808">Transferase</keyword>
<accession>A0A7J7NTT7</accession>
<evidence type="ECO:0000256" key="1">
    <source>
        <dbReference type="ARBA" id="ARBA00004141"/>
    </source>
</evidence>
<dbReference type="Pfam" id="PF01553">
    <property type="entry name" value="Acyltransferase"/>
    <property type="match status" value="1"/>
</dbReference>
<comment type="subcellular location">
    <subcellularLocation>
        <location evidence="1">Membrane</location>
        <topology evidence="1">Multi-pass membrane protein</topology>
    </subcellularLocation>
</comment>
<dbReference type="CDD" id="cd06551">
    <property type="entry name" value="LPLAT"/>
    <property type="match status" value="1"/>
</dbReference>
<dbReference type="AlphaFoldDB" id="A0A7J7NTT7"/>
<dbReference type="EMBL" id="JACGCM010000563">
    <property type="protein sequence ID" value="KAF6170617.1"/>
    <property type="molecule type" value="Genomic_DNA"/>
</dbReference>
<keyword evidence="4" id="KW-0812">Transmembrane</keyword>
<organism evidence="8 9">
    <name type="scientific">Kingdonia uniflora</name>
    <dbReference type="NCBI Taxonomy" id="39325"/>
    <lineage>
        <taxon>Eukaryota</taxon>
        <taxon>Viridiplantae</taxon>
        <taxon>Streptophyta</taxon>
        <taxon>Embryophyta</taxon>
        <taxon>Tracheophyta</taxon>
        <taxon>Spermatophyta</taxon>
        <taxon>Magnoliopsida</taxon>
        <taxon>Ranunculales</taxon>
        <taxon>Circaeasteraceae</taxon>
        <taxon>Kingdonia</taxon>
    </lineage>
</organism>
<dbReference type="PANTHER" id="PTHR15486:SF77">
    <property type="entry name" value="OS08G0131300 PROTEIN"/>
    <property type="match status" value="1"/>
</dbReference>
<evidence type="ECO:0000256" key="6">
    <source>
        <dbReference type="ARBA" id="ARBA00023136"/>
    </source>
</evidence>
<dbReference type="GO" id="GO:0090447">
    <property type="term" value="F:glycerol-3-phosphate 2-O-acyltransferase activity"/>
    <property type="evidence" value="ECO:0007669"/>
    <property type="project" value="TreeGrafter"/>
</dbReference>
<evidence type="ECO:0000256" key="5">
    <source>
        <dbReference type="ARBA" id="ARBA00022989"/>
    </source>
</evidence>
<proteinExistence type="inferred from homology"/>
<comment type="caution">
    <text evidence="8">The sequence shown here is derived from an EMBL/GenBank/DDBJ whole genome shotgun (WGS) entry which is preliminary data.</text>
</comment>
<dbReference type="OrthoDB" id="1854593at2759"/>
<reference evidence="8 9" key="1">
    <citation type="journal article" date="2020" name="IScience">
        <title>Genome Sequencing of the Endangered Kingdonia uniflora (Circaeasteraceae, Ranunculales) Reveals Potential Mechanisms of Evolutionary Specialization.</title>
        <authorList>
            <person name="Sun Y."/>
            <person name="Deng T."/>
            <person name="Zhang A."/>
            <person name="Moore M.J."/>
            <person name="Landis J.B."/>
            <person name="Lin N."/>
            <person name="Zhang H."/>
            <person name="Zhang X."/>
            <person name="Huang J."/>
            <person name="Zhang X."/>
            <person name="Sun H."/>
            <person name="Wang H."/>
        </authorList>
    </citation>
    <scope>NUCLEOTIDE SEQUENCE [LARGE SCALE GENOMIC DNA]</scope>
    <source>
        <strain evidence="8">TB1705</strain>
        <tissue evidence="8">Leaf</tissue>
    </source>
</reference>
<gene>
    <name evidence="8" type="ORF">GIB67_020179</name>
</gene>
<dbReference type="Pfam" id="PF23270">
    <property type="entry name" value="HAD_RAM2_N"/>
    <property type="match status" value="1"/>
</dbReference>
<evidence type="ECO:0000313" key="9">
    <source>
        <dbReference type="Proteomes" id="UP000541444"/>
    </source>
</evidence>
<dbReference type="InterPro" id="IPR002123">
    <property type="entry name" value="Plipid/glycerol_acylTrfase"/>
</dbReference>
<sequence length="497" mass="55960">MFSPISSFSSEGREAYSIASQLEGTLLISRNYFPYFILVALEAGSPLRALILLLISPLLWLLDTIYLENFSLRVTIFVALVGLKVDDVKRVAKAVLPRFYLENVRESTYKAISCCGGNKYVFTCSPSIMVEHFLKEYLNIGCVTGTELRTFNGYCLGIPYAIVPREPPRDSDIVINVGLGDSVHYHSFMLLCQERYFVSVEEKASTLPRKYYSKPLIFHDGRLVARPTPWDVLAVFLWQPMGVLLAIFRLLIGKTVPYKYGLMAIAATGMRITVRNLPPNFRKHHEGHASYSRCTCESCDPGSYTHGHDTGTLYVCSHRTLVDPVIVSTALQKPVQAVTYSVSRVSELLSPIKTFRLSRDRAEDGKRMQALLMDGDLVVCPEGTTCREPYLLRFSPLFSEIGDVIVPVAVSANGSMFYGTSVRGHKWLDSFFFLMNPTPDYYLQFLEKLSGVHPGKSSFEMANRVQKMIGDALRFQCTNLTRKDKYRILAENDGTEI</sequence>
<protein>
    <recommendedName>
        <fullName evidence="7">Phospholipid/glycerol acyltransferase domain-containing protein</fullName>
    </recommendedName>
</protein>
<evidence type="ECO:0000256" key="4">
    <source>
        <dbReference type="ARBA" id="ARBA00022692"/>
    </source>
</evidence>
<evidence type="ECO:0000313" key="8">
    <source>
        <dbReference type="EMBL" id="KAF6170617.1"/>
    </source>
</evidence>
<evidence type="ECO:0000256" key="2">
    <source>
        <dbReference type="ARBA" id="ARBA00007937"/>
    </source>
</evidence>
<dbReference type="GO" id="GO:0016791">
    <property type="term" value="F:phosphatase activity"/>
    <property type="evidence" value="ECO:0007669"/>
    <property type="project" value="TreeGrafter"/>
</dbReference>
<dbReference type="InterPro" id="IPR056462">
    <property type="entry name" value="HAD_RAM2/GPAT1-8"/>
</dbReference>
<comment type="similarity">
    <text evidence="2">Belongs to the GPAT/DAPAT family.</text>
</comment>
<feature type="domain" description="Phospholipid/glycerol acyltransferase" evidence="7">
    <location>
        <begin position="312"/>
        <end position="413"/>
    </location>
</feature>
<evidence type="ECO:0000259" key="7">
    <source>
        <dbReference type="SMART" id="SM00563"/>
    </source>
</evidence>
<dbReference type="Proteomes" id="UP000541444">
    <property type="component" value="Unassembled WGS sequence"/>
</dbReference>
<keyword evidence="9" id="KW-1185">Reference proteome</keyword>
<dbReference type="GO" id="GO:0016020">
    <property type="term" value="C:membrane"/>
    <property type="evidence" value="ECO:0007669"/>
    <property type="project" value="UniProtKB-SubCell"/>
</dbReference>
<dbReference type="SUPFAM" id="SSF69593">
    <property type="entry name" value="Glycerol-3-phosphate (1)-acyltransferase"/>
    <property type="match status" value="1"/>
</dbReference>
<dbReference type="PANTHER" id="PTHR15486">
    <property type="entry name" value="ANCIENT UBIQUITOUS PROTEIN"/>
    <property type="match status" value="1"/>
</dbReference>
<dbReference type="SMART" id="SM00563">
    <property type="entry name" value="PlsC"/>
    <property type="match status" value="1"/>
</dbReference>